<protein>
    <submittedName>
        <fullName evidence="1">Uridine kinase</fullName>
    </submittedName>
</protein>
<accession>A0A2P2MG11</accession>
<dbReference type="GO" id="GO:0016301">
    <property type="term" value="F:kinase activity"/>
    <property type="evidence" value="ECO:0007669"/>
    <property type="project" value="UniProtKB-KW"/>
</dbReference>
<organism evidence="1">
    <name type="scientific">Rhizophora mucronata</name>
    <name type="common">Asiatic mangrove</name>
    <dbReference type="NCBI Taxonomy" id="61149"/>
    <lineage>
        <taxon>Eukaryota</taxon>
        <taxon>Viridiplantae</taxon>
        <taxon>Streptophyta</taxon>
        <taxon>Embryophyta</taxon>
        <taxon>Tracheophyta</taxon>
        <taxon>Spermatophyta</taxon>
        <taxon>Magnoliopsida</taxon>
        <taxon>eudicotyledons</taxon>
        <taxon>Gunneridae</taxon>
        <taxon>Pentapetalae</taxon>
        <taxon>rosids</taxon>
        <taxon>fabids</taxon>
        <taxon>Malpighiales</taxon>
        <taxon>Rhizophoraceae</taxon>
        <taxon>Rhizophora</taxon>
    </lineage>
</organism>
<reference evidence="1" key="1">
    <citation type="submission" date="2018-02" db="EMBL/GenBank/DDBJ databases">
        <title>Rhizophora mucronata_Transcriptome.</title>
        <authorList>
            <person name="Meera S.P."/>
            <person name="Sreeshan A."/>
            <person name="Augustine A."/>
        </authorList>
    </citation>
    <scope>NUCLEOTIDE SEQUENCE</scope>
    <source>
        <tissue evidence="1">Leaf</tissue>
    </source>
</reference>
<keyword evidence="1" id="KW-0418">Kinase</keyword>
<evidence type="ECO:0000313" key="1">
    <source>
        <dbReference type="EMBL" id="MBX29179.1"/>
    </source>
</evidence>
<sequence>MIMSMCSGESAAVTRTLCVYVAMTNLWYPPCSGQLRASGHPQGARNQLPSLKTLCV</sequence>
<dbReference type="AlphaFoldDB" id="A0A2P2MG11"/>
<keyword evidence="1" id="KW-0808">Transferase</keyword>
<proteinExistence type="predicted"/>
<name>A0A2P2MG11_RHIMU</name>
<dbReference type="EMBL" id="GGEC01048695">
    <property type="protein sequence ID" value="MBX29179.1"/>
    <property type="molecule type" value="Transcribed_RNA"/>
</dbReference>